<keyword evidence="2" id="KW-1185">Reference proteome</keyword>
<organism evidence="1 2">
    <name type="scientific">Hyposidra talaca nucleopolyhedrovirus</name>
    <dbReference type="NCBI Taxonomy" id="1070315"/>
    <lineage>
        <taxon>Viruses</taxon>
        <taxon>Viruses incertae sedis</taxon>
        <taxon>Naldaviricetes</taxon>
        <taxon>Lefavirales</taxon>
        <taxon>Baculoviridae</taxon>
        <taxon>Alphabaculovirus</taxon>
        <taxon>Alphabaculovirus hytalacae</taxon>
    </lineage>
</organism>
<evidence type="ECO:0000313" key="1">
    <source>
        <dbReference type="EMBL" id="AWW14405.1"/>
    </source>
</evidence>
<dbReference type="KEGG" id="vg:65101523"/>
<dbReference type="GeneID" id="65101523"/>
<dbReference type="EMBL" id="MH261376">
    <property type="protein sequence ID" value="AWW14405.1"/>
    <property type="molecule type" value="Genomic_DNA"/>
</dbReference>
<proteinExistence type="predicted"/>
<protein>
    <submittedName>
        <fullName evidence="1">Uncharacterized protein</fullName>
    </submittedName>
</protein>
<evidence type="ECO:0000313" key="2">
    <source>
        <dbReference type="Proteomes" id="UP000501125"/>
    </source>
</evidence>
<gene>
    <name evidence="1" type="primary">orf45</name>
    <name evidence="1" type="ORF">HytaNPV_gp045</name>
</gene>
<sequence length="108" mass="12504">MSWVSAIIKNILTNRNTSSKRDEPNNYVENKRIIDETDQIVTCFFCKFKAPNSISYEEYLDLHDKFNYIVRRKSCSSQTNSSGIVVNEKKLIKLIDCDGTLECSQDKI</sequence>
<accession>A0A2Z4HI00</accession>
<reference evidence="1 2" key="1">
    <citation type="journal article" date="2018" name="Sci. Rep.">
        <title>Comprehensive analysis of single molecule sequencing-derived complete genome and whole transcriptome of Hyposidra talaca nuclear polyhedrosis virus.</title>
        <authorList>
            <person name="Nguyen T.T."/>
            <person name="Suryamohan K."/>
            <person name="Kuriakose B."/>
            <person name="Janakiraman V."/>
            <person name="Reichelt M."/>
            <person name="Chaudhuri S."/>
            <person name="Guillory J."/>
            <person name="Divakaran N."/>
            <person name="Rabins P.E."/>
            <person name="Goel R."/>
            <person name="Deka B."/>
            <person name="Sarkar S."/>
            <person name="Ekka P."/>
            <person name="Tsai Y.C."/>
            <person name="Vargas D."/>
            <person name="Santhosh S."/>
            <person name="Mohan S."/>
            <person name="Chin C.S."/>
            <person name="Korlach J."/>
            <person name="Thomas G."/>
            <person name="Babu A."/>
            <person name="Seshagiri S."/>
        </authorList>
    </citation>
    <scope>NUCLEOTIDE SEQUENCE [LARGE SCALE GENOMIC DNA]</scope>
    <source>
        <strain evidence="1 2">HytaNPVIndia001</strain>
    </source>
</reference>
<dbReference type="Proteomes" id="UP000501125">
    <property type="component" value="Chromosome"/>
</dbReference>
<dbReference type="RefSeq" id="YP_010086312.1">
    <property type="nucleotide sequence ID" value="NC_055453.1"/>
</dbReference>
<name>A0A2Z4HI00_9ABAC</name>